<protein>
    <submittedName>
        <fullName evidence="2">DUF1330 domain-containing protein</fullName>
    </submittedName>
</protein>
<dbReference type="SUPFAM" id="SSF54909">
    <property type="entry name" value="Dimeric alpha+beta barrel"/>
    <property type="match status" value="1"/>
</dbReference>
<dbReference type="EMBL" id="AP024957">
    <property type="protein sequence ID" value="BCZ83893.1"/>
    <property type="molecule type" value="Genomic_DNA"/>
</dbReference>
<organism evidence="2 4">
    <name type="scientific">Paraburkholderia terrae</name>
    <dbReference type="NCBI Taxonomy" id="311230"/>
    <lineage>
        <taxon>Bacteria</taxon>
        <taxon>Pseudomonadati</taxon>
        <taxon>Pseudomonadota</taxon>
        <taxon>Betaproteobacteria</taxon>
        <taxon>Burkholderiales</taxon>
        <taxon>Burkholderiaceae</taxon>
        <taxon>Paraburkholderia</taxon>
    </lineage>
</organism>
<dbReference type="GeneID" id="55530683"/>
<evidence type="ECO:0000259" key="1">
    <source>
        <dbReference type="Pfam" id="PF07045"/>
    </source>
</evidence>
<dbReference type="RefSeq" id="WP_007589537.1">
    <property type="nucleotide sequence ID" value="NZ_AP024957.1"/>
</dbReference>
<dbReference type="Pfam" id="PF07045">
    <property type="entry name" value="DUF1330"/>
    <property type="match status" value="1"/>
</dbReference>
<dbReference type="InterPro" id="IPR010753">
    <property type="entry name" value="DUF1330"/>
</dbReference>
<reference evidence="2 4" key="1">
    <citation type="submission" date="2018-01" db="EMBL/GenBank/DDBJ databases">
        <title>Species boundaries and ecological features among Paraburkholderia terrae DSMZ17804T, P. hospita DSMZ17164T and P. caribensis DSMZ13236T.</title>
        <authorList>
            <person name="Pratama A.A."/>
        </authorList>
    </citation>
    <scope>NUCLEOTIDE SEQUENCE [LARGE SCALE GENOMIC DNA]</scope>
    <source>
        <strain evidence="2 4">DSM 17804</strain>
    </source>
</reference>
<evidence type="ECO:0000313" key="3">
    <source>
        <dbReference type="EMBL" id="BCZ83893.1"/>
    </source>
</evidence>
<sequence length="99" mass="10814">MSAYLIFVVHSAHDKALLQKYRDEAIPVVKSQGVKFFAGPVISAALENGPVDSSVVLEFPTVEDAQAWYKSPEYAPLKAMRQAAATSTTFIVESWPEGL</sequence>
<accession>A0A2I8EVP0</accession>
<feature type="domain" description="DUF1330" evidence="1">
    <location>
        <begin position="2"/>
        <end position="94"/>
    </location>
</feature>
<evidence type="ECO:0000313" key="5">
    <source>
        <dbReference type="Proteomes" id="UP001319874"/>
    </source>
</evidence>
<dbReference type="Proteomes" id="UP001319874">
    <property type="component" value="Chromosome 3"/>
</dbReference>
<dbReference type="OrthoDB" id="516779at2"/>
<evidence type="ECO:0000313" key="4">
    <source>
        <dbReference type="Proteomes" id="UP000243502"/>
    </source>
</evidence>
<dbReference type="KEGG" id="pter:C2L65_27775"/>
<dbReference type="Proteomes" id="UP000243502">
    <property type="component" value="Chromosome 2"/>
</dbReference>
<keyword evidence="5" id="KW-1185">Reference proteome</keyword>
<dbReference type="InterPro" id="IPR011008">
    <property type="entry name" value="Dimeric_a/b-barrel"/>
</dbReference>
<gene>
    <name evidence="2" type="ORF">C2L65_27775</name>
    <name evidence="3" type="ORF">PTKU64_75680</name>
</gene>
<reference evidence="3 5" key="2">
    <citation type="journal article" date="2022" name="Front. Microbiol.">
        <title>Identification and characterization of a novel class of self-sufficient cytochrome P450 hydroxylase involved in cyclohexanecarboxylate degradation in Paraburkholderia terrae strain KU-64.</title>
        <authorList>
            <person name="Yamamoto T."/>
            <person name="Hasegawa Y."/>
            <person name="Iwaki H."/>
        </authorList>
    </citation>
    <scope>NUCLEOTIDE SEQUENCE [LARGE SCALE GENOMIC DNA]</scope>
    <source>
        <strain evidence="3 5">KU-64</strain>
    </source>
</reference>
<dbReference type="PANTHER" id="PTHR41521:SF4">
    <property type="entry name" value="BLR0684 PROTEIN"/>
    <property type="match status" value="1"/>
</dbReference>
<dbReference type="AlphaFoldDB" id="A0A2I8EVP0"/>
<dbReference type="EMBL" id="CP026112">
    <property type="protein sequence ID" value="AUT63331.1"/>
    <property type="molecule type" value="Genomic_DNA"/>
</dbReference>
<name>A0A2I8EVP0_9BURK</name>
<dbReference type="PANTHER" id="PTHR41521">
    <property type="match status" value="1"/>
</dbReference>
<dbReference type="Gene3D" id="3.30.70.100">
    <property type="match status" value="1"/>
</dbReference>
<proteinExistence type="predicted"/>
<evidence type="ECO:0000313" key="2">
    <source>
        <dbReference type="EMBL" id="AUT63331.1"/>
    </source>
</evidence>